<keyword evidence="6" id="KW-1185">Reference proteome</keyword>
<dbReference type="InterPro" id="IPR004843">
    <property type="entry name" value="Calcineurin-like_PHP"/>
</dbReference>
<dbReference type="Gene3D" id="3.90.780.10">
    <property type="entry name" value="5'-Nucleotidase, C-terminal domain"/>
    <property type="match status" value="1"/>
</dbReference>
<dbReference type="SUPFAM" id="SSF55816">
    <property type="entry name" value="5'-nucleotidase (syn. UDP-sugar hydrolase), C-terminal domain"/>
    <property type="match status" value="1"/>
</dbReference>
<dbReference type="Pfam" id="PF02872">
    <property type="entry name" value="5_nucleotid_C"/>
    <property type="match status" value="1"/>
</dbReference>
<dbReference type="RefSeq" id="WP_068722863.1">
    <property type="nucleotide sequence ID" value="NZ_LSKU01000001.1"/>
</dbReference>
<evidence type="ECO:0000259" key="3">
    <source>
        <dbReference type="Pfam" id="PF00149"/>
    </source>
</evidence>
<comment type="similarity">
    <text evidence="2">Belongs to the 5'-nucleotidase family.</text>
</comment>
<dbReference type="Pfam" id="PF00149">
    <property type="entry name" value="Metallophos"/>
    <property type="match status" value="1"/>
</dbReference>
<protein>
    <submittedName>
        <fullName evidence="5">Bifunctional metallophosphatase/5'-nucleotidase</fullName>
    </submittedName>
</protein>
<dbReference type="SUPFAM" id="SSF56300">
    <property type="entry name" value="Metallo-dependent phosphatases"/>
    <property type="match status" value="1"/>
</dbReference>
<dbReference type="InterPro" id="IPR036907">
    <property type="entry name" value="5'-Nucleotdase_C_sf"/>
</dbReference>
<dbReference type="GO" id="GO:0000166">
    <property type="term" value="F:nucleotide binding"/>
    <property type="evidence" value="ECO:0007669"/>
    <property type="project" value="UniProtKB-KW"/>
</dbReference>
<dbReference type="GO" id="GO:0016787">
    <property type="term" value="F:hydrolase activity"/>
    <property type="evidence" value="ECO:0007669"/>
    <property type="project" value="UniProtKB-KW"/>
</dbReference>
<dbReference type="PANTHER" id="PTHR11575:SF42">
    <property type="entry name" value="SULFUR OXIDATION PROTEIN SOXB"/>
    <property type="match status" value="1"/>
</dbReference>
<evidence type="ECO:0000313" key="5">
    <source>
        <dbReference type="EMBL" id="KXG42941.1"/>
    </source>
</evidence>
<dbReference type="Proteomes" id="UP000070352">
    <property type="component" value="Unassembled WGS sequence"/>
</dbReference>
<organism evidence="5 6">
    <name type="scientific">Tepidibacillus decaturensis</name>
    <dbReference type="NCBI Taxonomy" id="1413211"/>
    <lineage>
        <taxon>Bacteria</taxon>
        <taxon>Bacillati</taxon>
        <taxon>Bacillota</taxon>
        <taxon>Bacilli</taxon>
        <taxon>Bacillales</taxon>
        <taxon>Bacillaceae</taxon>
        <taxon>Tepidibacillus</taxon>
    </lineage>
</organism>
<dbReference type="STRING" id="1413211.U473_02040"/>
<comment type="caution">
    <text evidence="5">The sequence shown here is derived from an EMBL/GenBank/DDBJ whole genome shotgun (WGS) entry which is preliminary data.</text>
</comment>
<evidence type="ECO:0000256" key="1">
    <source>
        <dbReference type="ARBA" id="ARBA00022729"/>
    </source>
</evidence>
<evidence type="ECO:0000313" key="6">
    <source>
        <dbReference type="Proteomes" id="UP000070352"/>
    </source>
</evidence>
<dbReference type="GO" id="GO:0009166">
    <property type="term" value="P:nucleotide catabolic process"/>
    <property type="evidence" value="ECO:0007669"/>
    <property type="project" value="InterPro"/>
</dbReference>
<dbReference type="Gene3D" id="3.60.21.10">
    <property type="match status" value="1"/>
</dbReference>
<reference evidence="5 6" key="1">
    <citation type="submission" date="2016-02" db="EMBL/GenBank/DDBJ databases">
        <title>Draft Genome for Tepidibacillus decaturensis nov. sp. Strain Z9, an Anaerobic, Moderately Thermophilic and Heterotrophic Bacterium from Deep Subsurface of the Illinois Basin, USA.</title>
        <authorList>
            <person name="Dong Y."/>
            <person name="Chang J.Y."/>
            <person name="Sanford R."/>
            <person name="Fouke B.W."/>
        </authorList>
    </citation>
    <scope>NUCLEOTIDE SEQUENCE [LARGE SCALE GENOMIC DNA]</scope>
    <source>
        <strain evidence="5 6">Z9</strain>
    </source>
</reference>
<feature type="domain" description="5'-Nucleotidase C-terminal" evidence="4">
    <location>
        <begin position="305"/>
        <end position="433"/>
    </location>
</feature>
<evidence type="ECO:0000259" key="4">
    <source>
        <dbReference type="Pfam" id="PF02872"/>
    </source>
</evidence>
<dbReference type="AlphaFoldDB" id="A0A135L1Q2"/>
<keyword evidence="2" id="KW-0378">Hydrolase</keyword>
<dbReference type="GO" id="GO:0030288">
    <property type="term" value="C:outer membrane-bounded periplasmic space"/>
    <property type="evidence" value="ECO:0007669"/>
    <property type="project" value="TreeGrafter"/>
</dbReference>
<dbReference type="PRINTS" id="PR01607">
    <property type="entry name" value="APYRASEFAMLY"/>
</dbReference>
<dbReference type="InterPro" id="IPR029052">
    <property type="entry name" value="Metallo-depent_PP-like"/>
</dbReference>
<accession>A0A135L1Q2</accession>
<sequence length="479" mass="54306">MIVQLTIIQQNDSHSHIEPHWEGFYGREIRYDMTGGFARIAQYVKQQREKNPNLLFIDNGDLFHGTGPALLSKGETLIPVVSNLGLDAWVPGNWDYAYGPKQLQNLANRLPFSTIACNVFDSVHGIPLFLPYIVKEMQGLKVGMIGLTFPYEDQTMPPSFSEGLSFTLGLEVLPKYIEHLRTKEKVDLVILIEHIGLPLSQKLATLVTGIDVILSGHSHDRIKRPMKINNTLIIQSGSHASFLGQLDLKISNGKIIDYTHQLIPLLTDQFEEDPLIKELVDQAIIPYQNLQENVVGKTTIPLHRMFLLETPMDHFITDAYMHHINADISFSHGWRYGVPVLPGSITMKDIWQIIPSNPELFTVEVEGRELMQILEKNLTSVYASDPFQQMGGYILRSTGLYIAFKPYNGEGNRIEYVEVNGEPLKLDKSYKIIGAGQQDFRELGSRRKFLGIKSHDAIVQYLKEIKEYKGRNSNYVTSI</sequence>
<feature type="domain" description="Calcineurin-like phosphoesterase" evidence="3">
    <location>
        <begin position="6"/>
        <end position="220"/>
    </location>
</feature>
<keyword evidence="2" id="KW-0547">Nucleotide-binding</keyword>
<dbReference type="EMBL" id="LSKU01000001">
    <property type="protein sequence ID" value="KXG42941.1"/>
    <property type="molecule type" value="Genomic_DNA"/>
</dbReference>
<gene>
    <name evidence="5" type="ORF">U473_02040</name>
</gene>
<dbReference type="InterPro" id="IPR006179">
    <property type="entry name" value="5_nucleotidase/apyrase"/>
</dbReference>
<dbReference type="OrthoDB" id="9801679at2"/>
<keyword evidence="1" id="KW-0732">Signal</keyword>
<name>A0A135L1Q2_9BACI</name>
<dbReference type="InterPro" id="IPR008334">
    <property type="entry name" value="5'-Nucleotdase_C"/>
</dbReference>
<dbReference type="PANTHER" id="PTHR11575">
    <property type="entry name" value="5'-NUCLEOTIDASE-RELATED"/>
    <property type="match status" value="1"/>
</dbReference>
<evidence type="ECO:0000256" key="2">
    <source>
        <dbReference type="RuleBase" id="RU362119"/>
    </source>
</evidence>
<proteinExistence type="inferred from homology"/>